<proteinExistence type="predicted"/>
<name>A0A556P6V1_9BACI</name>
<dbReference type="OrthoDB" id="2962524at2"/>
<keyword evidence="2" id="KW-1185">Reference proteome</keyword>
<protein>
    <submittedName>
        <fullName evidence="1">Uncharacterized protein</fullName>
    </submittedName>
</protein>
<dbReference type="AlphaFoldDB" id="A0A556P6V1"/>
<gene>
    <name evidence="1" type="ORF">FPQ13_12190</name>
</gene>
<organism evidence="1 2">
    <name type="scientific">Allobacillus salarius</name>
    <dbReference type="NCBI Taxonomy" id="1955272"/>
    <lineage>
        <taxon>Bacteria</taxon>
        <taxon>Bacillati</taxon>
        <taxon>Bacillota</taxon>
        <taxon>Bacilli</taxon>
        <taxon>Bacillales</taxon>
        <taxon>Bacillaceae</taxon>
        <taxon>Allobacillus</taxon>
    </lineage>
</organism>
<reference evidence="1 2" key="1">
    <citation type="submission" date="2019-07" db="EMBL/GenBank/DDBJ databases">
        <title>Allobacillus sp. nov. SKP isolated from shrimp paste of Euphausiacea.</title>
        <authorList>
            <person name="Kanchanasin P."/>
            <person name="Tanasupawat S."/>
            <person name="Shi W."/>
            <person name="Wu L."/>
            <person name="Ma J."/>
        </authorList>
    </citation>
    <scope>NUCLEOTIDE SEQUENCE [LARGE SCALE GENOMIC DNA]</scope>
    <source>
        <strain evidence="1 2">SKP4-8</strain>
    </source>
</reference>
<sequence>MAKIALALAARGTDEGAFKAWGTRAVGASNTKQWGSGKELLTHLVNASRGGENCIERLYIFSHAWPYIPGGNRGGVKLGGIDVAGFYSQPSIYDDADARYINDFAQLVQQGEITFCSSCKVIFTGCRVASSQFPVEFLYGSGCEVIASNGSSHPKPGTPPGDETGQWLSTAGGWTEQQAKKNENHYVGWINYSLKPNGEVEETRLGEEIRIW</sequence>
<dbReference type="Proteomes" id="UP000316425">
    <property type="component" value="Unassembled WGS sequence"/>
</dbReference>
<dbReference type="RefSeq" id="WP_144089600.1">
    <property type="nucleotide sequence ID" value="NZ_VMHE01000034.1"/>
</dbReference>
<evidence type="ECO:0000313" key="2">
    <source>
        <dbReference type="Proteomes" id="UP000316425"/>
    </source>
</evidence>
<dbReference type="EMBL" id="VMHE01000034">
    <property type="protein sequence ID" value="TSJ60123.1"/>
    <property type="molecule type" value="Genomic_DNA"/>
</dbReference>
<accession>A0A556P6V1</accession>
<evidence type="ECO:0000313" key="1">
    <source>
        <dbReference type="EMBL" id="TSJ60123.1"/>
    </source>
</evidence>
<comment type="caution">
    <text evidence="1">The sequence shown here is derived from an EMBL/GenBank/DDBJ whole genome shotgun (WGS) entry which is preliminary data.</text>
</comment>